<keyword evidence="2" id="KW-1185">Reference proteome</keyword>
<reference evidence="1 2" key="2">
    <citation type="journal article" date="2022" name="Mol. Ecol. Resour.">
        <title>The genomes of chicory, endive, great burdock and yacon provide insights into Asteraceae paleo-polyploidization history and plant inulin production.</title>
        <authorList>
            <person name="Fan W."/>
            <person name="Wang S."/>
            <person name="Wang H."/>
            <person name="Wang A."/>
            <person name="Jiang F."/>
            <person name="Liu H."/>
            <person name="Zhao H."/>
            <person name="Xu D."/>
            <person name="Zhang Y."/>
        </authorList>
    </citation>
    <scope>NUCLEOTIDE SEQUENCE [LARGE SCALE GENOMIC DNA]</scope>
    <source>
        <strain evidence="2">cv. Yunnan</strain>
        <tissue evidence="1">Leaves</tissue>
    </source>
</reference>
<dbReference type="EMBL" id="CM042020">
    <property type="protein sequence ID" value="KAI3821342.1"/>
    <property type="molecule type" value="Genomic_DNA"/>
</dbReference>
<protein>
    <submittedName>
        <fullName evidence="1">Uncharacterized protein</fullName>
    </submittedName>
</protein>
<sequence length="190" mass="22319">MKDPRRAMIMRFKVEDLKKAGIPLDDHLVIDMFVDDVCDNYESKMIHPSHYDEVRKSISWYARANPQDAWSMTCFVNQLERTRLYASDDIVRGMFNDGLHLSDTSKEVQERTPAQARRYKKGLSRSGTQAYLLVKPRSNSLKQDVVLERCPRQLKQEKVLRHSLQVSRQQFRISLSFKSWTFKTCKLVFA</sequence>
<name>A0ACB9JMH1_9ASTR</name>
<evidence type="ECO:0000313" key="1">
    <source>
        <dbReference type="EMBL" id="KAI3821342.1"/>
    </source>
</evidence>
<organism evidence="1 2">
    <name type="scientific">Smallanthus sonchifolius</name>
    <dbReference type="NCBI Taxonomy" id="185202"/>
    <lineage>
        <taxon>Eukaryota</taxon>
        <taxon>Viridiplantae</taxon>
        <taxon>Streptophyta</taxon>
        <taxon>Embryophyta</taxon>
        <taxon>Tracheophyta</taxon>
        <taxon>Spermatophyta</taxon>
        <taxon>Magnoliopsida</taxon>
        <taxon>eudicotyledons</taxon>
        <taxon>Gunneridae</taxon>
        <taxon>Pentapetalae</taxon>
        <taxon>asterids</taxon>
        <taxon>campanulids</taxon>
        <taxon>Asterales</taxon>
        <taxon>Asteraceae</taxon>
        <taxon>Asteroideae</taxon>
        <taxon>Heliantheae alliance</taxon>
        <taxon>Millerieae</taxon>
        <taxon>Smallanthus</taxon>
    </lineage>
</organism>
<accession>A0ACB9JMH1</accession>
<evidence type="ECO:0000313" key="2">
    <source>
        <dbReference type="Proteomes" id="UP001056120"/>
    </source>
</evidence>
<reference evidence="2" key="1">
    <citation type="journal article" date="2022" name="Mol. Ecol. Resour.">
        <title>The genomes of chicory, endive, great burdock and yacon provide insights into Asteraceae palaeo-polyploidization history and plant inulin production.</title>
        <authorList>
            <person name="Fan W."/>
            <person name="Wang S."/>
            <person name="Wang H."/>
            <person name="Wang A."/>
            <person name="Jiang F."/>
            <person name="Liu H."/>
            <person name="Zhao H."/>
            <person name="Xu D."/>
            <person name="Zhang Y."/>
        </authorList>
    </citation>
    <scope>NUCLEOTIDE SEQUENCE [LARGE SCALE GENOMIC DNA]</scope>
    <source>
        <strain evidence="2">cv. Yunnan</strain>
    </source>
</reference>
<proteinExistence type="predicted"/>
<comment type="caution">
    <text evidence="1">The sequence shown here is derived from an EMBL/GenBank/DDBJ whole genome shotgun (WGS) entry which is preliminary data.</text>
</comment>
<dbReference type="Proteomes" id="UP001056120">
    <property type="component" value="Linkage Group LG03"/>
</dbReference>
<gene>
    <name evidence="1" type="ORF">L1987_08908</name>
</gene>